<dbReference type="CDD" id="cd06583">
    <property type="entry name" value="PGRP"/>
    <property type="match status" value="1"/>
</dbReference>
<dbReference type="Pfam" id="PF01510">
    <property type="entry name" value="Amidase_2"/>
    <property type="match status" value="1"/>
</dbReference>
<evidence type="ECO:0000256" key="1">
    <source>
        <dbReference type="ARBA" id="ARBA00001561"/>
    </source>
</evidence>
<keyword evidence="3" id="KW-0378">Hydrolase</keyword>
<gene>
    <name evidence="7" type="ORF">FRC54_02455</name>
</gene>
<dbReference type="InterPro" id="IPR051206">
    <property type="entry name" value="NAMLAA_amidase_2"/>
</dbReference>
<evidence type="ECO:0000259" key="6">
    <source>
        <dbReference type="SMART" id="SM00644"/>
    </source>
</evidence>
<dbReference type="PANTHER" id="PTHR30417">
    <property type="entry name" value="N-ACETYLMURAMOYL-L-ALANINE AMIDASE AMID"/>
    <property type="match status" value="1"/>
</dbReference>
<dbReference type="SMART" id="SM00644">
    <property type="entry name" value="Ami_2"/>
    <property type="match status" value="1"/>
</dbReference>
<organism evidence="7 8">
    <name type="scientific">Candidatus Weimeria bifida</name>
    <dbReference type="NCBI Taxonomy" id="2599074"/>
    <lineage>
        <taxon>Bacteria</taxon>
        <taxon>Bacillati</taxon>
        <taxon>Bacillota</taxon>
        <taxon>Clostridia</taxon>
        <taxon>Lachnospirales</taxon>
        <taxon>Lachnospiraceae</taxon>
        <taxon>Candidatus Weimeria</taxon>
    </lineage>
</organism>
<feature type="transmembrane region" description="Helical" evidence="5">
    <location>
        <begin position="20"/>
        <end position="38"/>
    </location>
</feature>
<dbReference type="GO" id="GO:0071555">
    <property type="term" value="P:cell wall organization"/>
    <property type="evidence" value="ECO:0007669"/>
    <property type="project" value="UniProtKB-KW"/>
</dbReference>
<dbReference type="Proteomes" id="UP000460257">
    <property type="component" value="Unassembled WGS sequence"/>
</dbReference>
<dbReference type="EC" id="3.5.1.28" evidence="2"/>
<accession>A0A6N7IX91</accession>
<evidence type="ECO:0000256" key="5">
    <source>
        <dbReference type="SAM" id="Phobius"/>
    </source>
</evidence>
<dbReference type="Gene3D" id="3.40.80.10">
    <property type="entry name" value="Peptidoglycan recognition protein-like"/>
    <property type="match status" value="1"/>
</dbReference>
<reference evidence="7" key="1">
    <citation type="journal article" date="2020" name="Appl. Environ. Microbiol.">
        <title>Medium-Chain Fatty Acid Synthesis by 'Candidatus Weimeria bifida' gen. nov., sp. nov., and 'Candidatus Pseudoramibacter fermentans' sp. nov.</title>
        <authorList>
            <person name="Scarborough M.J."/>
            <person name="Myers K.S."/>
            <person name="Donohue T.J."/>
            <person name="Noguera D.R."/>
        </authorList>
    </citation>
    <scope>NUCLEOTIDE SEQUENCE</scope>
    <source>
        <strain evidence="7">LCO1.1</strain>
    </source>
</reference>
<comment type="catalytic activity">
    <reaction evidence="1">
        <text>Hydrolyzes the link between N-acetylmuramoyl residues and L-amino acid residues in certain cell-wall glycopeptides.</text>
        <dbReference type="EC" id="3.5.1.28"/>
    </reaction>
</comment>
<evidence type="ECO:0000313" key="7">
    <source>
        <dbReference type="EMBL" id="MQN00839.1"/>
    </source>
</evidence>
<protein>
    <recommendedName>
        <fullName evidence="2">N-acetylmuramoyl-L-alanine amidase</fullName>
        <ecNumber evidence="2">3.5.1.28</ecNumber>
    </recommendedName>
</protein>
<evidence type="ECO:0000313" key="8">
    <source>
        <dbReference type="Proteomes" id="UP000460257"/>
    </source>
</evidence>
<keyword evidence="8" id="KW-1185">Reference proteome</keyword>
<keyword evidence="5" id="KW-0472">Membrane</keyword>
<dbReference type="AlphaFoldDB" id="A0A6N7IX91"/>
<dbReference type="SUPFAM" id="SSF55846">
    <property type="entry name" value="N-acetylmuramoyl-L-alanine amidase-like"/>
    <property type="match status" value="1"/>
</dbReference>
<evidence type="ECO:0000256" key="2">
    <source>
        <dbReference type="ARBA" id="ARBA00011901"/>
    </source>
</evidence>
<dbReference type="GO" id="GO:0009253">
    <property type="term" value="P:peptidoglycan catabolic process"/>
    <property type="evidence" value="ECO:0007669"/>
    <property type="project" value="InterPro"/>
</dbReference>
<keyword evidence="5" id="KW-0812">Transmembrane</keyword>
<dbReference type="GO" id="GO:0009254">
    <property type="term" value="P:peptidoglycan turnover"/>
    <property type="evidence" value="ECO:0007669"/>
    <property type="project" value="TreeGrafter"/>
</dbReference>
<dbReference type="InterPro" id="IPR036505">
    <property type="entry name" value="Amidase/PGRP_sf"/>
</dbReference>
<proteinExistence type="predicted"/>
<dbReference type="InterPro" id="IPR002502">
    <property type="entry name" value="Amidase_domain"/>
</dbReference>
<dbReference type="GO" id="GO:0008745">
    <property type="term" value="F:N-acetylmuramoyl-L-alanine amidase activity"/>
    <property type="evidence" value="ECO:0007669"/>
    <property type="project" value="UniProtKB-EC"/>
</dbReference>
<evidence type="ECO:0000256" key="4">
    <source>
        <dbReference type="ARBA" id="ARBA00023316"/>
    </source>
</evidence>
<comment type="caution">
    <text evidence="7">The sequence shown here is derived from an EMBL/GenBank/DDBJ whole genome shotgun (WGS) entry which is preliminary data.</text>
</comment>
<feature type="domain" description="N-acetylmuramoyl-L-alanine amidase" evidence="6">
    <location>
        <begin position="76"/>
        <end position="205"/>
    </location>
</feature>
<evidence type="ECO:0000256" key="3">
    <source>
        <dbReference type="ARBA" id="ARBA00022801"/>
    </source>
</evidence>
<name>A0A6N7IX91_9FIRM</name>
<dbReference type="PANTHER" id="PTHR30417:SF1">
    <property type="entry name" value="N-ACETYLMURAMOYL-L-ALANINE AMIDASE AMID"/>
    <property type="match status" value="1"/>
</dbReference>
<dbReference type="EMBL" id="VOGC01000002">
    <property type="protein sequence ID" value="MQN00839.1"/>
    <property type="molecule type" value="Genomic_DNA"/>
</dbReference>
<sequence>MSRLVSRRKTKKDFFNRRNILLIIAAAAVVVLVCVLVISCQKREAAKKAKAARKAELAATKPATSIEVDLLTPNKYSRPQIKLKKIKGIVVHYTANPGATAMDNRNYFEGLKTSHRTHASSHFVIGLDGEIIQCVPTKEIAYASNNRNYDTLSIECCHAAKDGRFEPKTYASLIRLCAYLCHRFNLKETDIIRHYDVTGKNCPKYFVEHPKAWKKFLSDVKKALAAKDWNLEVKS</sequence>
<keyword evidence="4" id="KW-0961">Cell wall biogenesis/degradation</keyword>
<keyword evidence="5" id="KW-1133">Transmembrane helix</keyword>